<accession>A0A7Z0RYI5</accession>
<proteinExistence type="predicted"/>
<evidence type="ECO:0000313" key="3">
    <source>
        <dbReference type="EMBL" id="NYS77838.1"/>
    </source>
</evidence>
<dbReference type="GO" id="GO:0016887">
    <property type="term" value="F:ATP hydrolysis activity"/>
    <property type="evidence" value="ECO:0007669"/>
    <property type="project" value="InterPro"/>
</dbReference>
<dbReference type="GO" id="GO:0006302">
    <property type="term" value="P:double-strand break repair"/>
    <property type="evidence" value="ECO:0007669"/>
    <property type="project" value="InterPro"/>
</dbReference>
<gene>
    <name evidence="3" type="ORF">HZS80_08930</name>
</gene>
<evidence type="ECO:0000256" key="1">
    <source>
        <dbReference type="SAM" id="Coils"/>
    </source>
</evidence>
<keyword evidence="1" id="KW-0175">Coiled coil</keyword>
<evidence type="ECO:0000259" key="2">
    <source>
        <dbReference type="Pfam" id="PF13476"/>
    </source>
</evidence>
<comment type="caution">
    <text evidence="3">The sequence shown here is derived from an EMBL/GenBank/DDBJ whole genome shotgun (WGS) entry which is preliminary data.</text>
</comment>
<feature type="coiled-coil region" evidence="1">
    <location>
        <begin position="168"/>
        <end position="195"/>
    </location>
</feature>
<dbReference type="RefSeq" id="WP_179915835.1">
    <property type="nucleotide sequence ID" value="NZ_JACCDE010000010.1"/>
</dbReference>
<name>A0A7Z0RYI5_9GAMM</name>
<dbReference type="AlphaFoldDB" id="A0A7Z0RYI5"/>
<dbReference type="PANTHER" id="PTHR32114">
    <property type="entry name" value="ABC TRANSPORTER ABCH.3"/>
    <property type="match status" value="1"/>
</dbReference>
<feature type="coiled-coil region" evidence="1">
    <location>
        <begin position="564"/>
        <end position="619"/>
    </location>
</feature>
<dbReference type="InterPro" id="IPR027417">
    <property type="entry name" value="P-loop_NTPase"/>
</dbReference>
<dbReference type="Proteomes" id="UP000526892">
    <property type="component" value="Unassembled WGS sequence"/>
</dbReference>
<dbReference type="EMBL" id="JACCDE010000010">
    <property type="protein sequence ID" value="NYS77838.1"/>
    <property type="molecule type" value="Genomic_DNA"/>
</dbReference>
<dbReference type="Pfam" id="PF13476">
    <property type="entry name" value="AAA_23"/>
    <property type="match status" value="1"/>
</dbReference>
<dbReference type="Gene3D" id="3.40.50.300">
    <property type="entry name" value="P-loop containing nucleotide triphosphate hydrolases"/>
    <property type="match status" value="2"/>
</dbReference>
<sequence length="1041" mass="118634">MKIKKVEIEAFRAYISKEHGTFDFTNKGGEVANFVAIYAPNGFGKSSFYDAVEWAITNRINRLEDYQNEAKTTKIPDEGLKVLRNKYADEKTATTVVVSTNTQNVFERNLPKIRKNQNDMFIGKRENDFFRHTILSQDEIEGFLREDKPQERYTKFMESFGGDIEIARKELSALINDNKSELSNLNKKRQSLLEELKQPIDIAIFEQFNSVATELNSLGEEIVLPDEAISSQGIYQLDASLVSRQHELITSLNSHNEVLESLSERLGQIPEIKLHVGYQVKQKARLVWLLQGVADADKYQGLLDSHEKCVEDQKQANVRLKTLIELAENTDYFLKIEFRLKEITKNKSYLNEELSKLNADLAGFQKSLEEIDQELKKGDNKASLLRKSMESSDTDYAELLHNQSRRDVLSEKIVTKLNEIQVNKVRLGIISGELSDLSVLKVTSSSLLAGNFGSLVFEQEKIERLAKCHTELDLLRVHKETLQATQKALIEQMDLHQKLISIGLGYLSNEPSDTCPLCTTPHSSPDELIGKVKRQNLESELNRENSTKIVESLSRQKELDDEIQEIAKQALKAQAHQLASLRNELNEVKIKIKKAEMEKATFENELKELDDRNSEITQLFMGLSKQDFLIRVEYELSQLSEVKLSLIKQQKILTNKVKITTESLKTKRVELTQLESEMETKCNDHGYVSVLAYLNENSIAVHNIKLHFEVKINELKSIVLQHKTSCEFLVGQCNDLQKEMIANETWVEVSHLKKEKEILDLALANSQATVNAYYDSLSNIISISSEDTLEEVKALIKNNAEEYRFSAQRLEKLVNGFKLLLELMVSFKPYIKHISNQNELEALDCQFKRRNQVDEALEREKVVIVEKLEVLINNFFFEDLINAIYKNIDPHPEFKKVEFKVNFEADKPSLNILVGDGAGGMISPILYFSAAQTNILGLSVFLANALHAKDDKGNSIDVILIDDPIQSMDSINILSTIDLLRSIFLRFGKQLIISTHDENFFGLLQRKIPSEIFGSKFLQLTKFGVVAPVEPILNFLNGNSN</sequence>
<organism evidence="3 4">
    <name type="scientific">Vreelandella glaciei</name>
    <dbReference type="NCBI Taxonomy" id="186761"/>
    <lineage>
        <taxon>Bacteria</taxon>
        <taxon>Pseudomonadati</taxon>
        <taxon>Pseudomonadota</taxon>
        <taxon>Gammaproteobacteria</taxon>
        <taxon>Oceanospirillales</taxon>
        <taxon>Halomonadaceae</taxon>
        <taxon>Vreelandella</taxon>
    </lineage>
</organism>
<keyword evidence="4" id="KW-1185">Reference proteome</keyword>
<protein>
    <submittedName>
        <fullName evidence="3">DNA repair protein</fullName>
    </submittedName>
</protein>
<reference evidence="3 4" key="1">
    <citation type="journal article" date="2003" name="Extremophiles">
        <title>Halomonas glaciei sp. nov. isolated from fast ice of Adelie Land, Antarctica.</title>
        <authorList>
            <person name="Reddy G.S."/>
            <person name="Raghavan P.U."/>
            <person name="Sarita N.B."/>
            <person name="Prakash J.S."/>
            <person name="Nagesh N."/>
            <person name="Delille D."/>
            <person name="Shivaji S."/>
        </authorList>
    </citation>
    <scope>NUCLEOTIDE SEQUENCE [LARGE SCALE GENOMIC DNA]</scope>
    <source>
        <strain evidence="3 4">DD39</strain>
    </source>
</reference>
<evidence type="ECO:0000313" key="4">
    <source>
        <dbReference type="Proteomes" id="UP000526892"/>
    </source>
</evidence>
<dbReference type="PANTHER" id="PTHR32114:SF2">
    <property type="entry name" value="ABC TRANSPORTER ABCH.3"/>
    <property type="match status" value="1"/>
</dbReference>
<feature type="domain" description="Rad50/SbcC-type AAA" evidence="2">
    <location>
        <begin position="5"/>
        <end position="197"/>
    </location>
</feature>
<dbReference type="InterPro" id="IPR038729">
    <property type="entry name" value="Rad50/SbcC_AAA"/>
</dbReference>
<dbReference type="SUPFAM" id="SSF52540">
    <property type="entry name" value="P-loop containing nucleoside triphosphate hydrolases"/>
    <property type="match status" value="1"/>
</dbReference>
<feature type="coiled-coil region" evidence="1">
    <location>
        <begin position="310"/>
        <end position="374"/>
    </location>
</feature>